<dbReference type="InterPro" id="IPR032675">
    <property type="entry name" value="LRR_dom_sf"/>
</dbReference>
<reference evidence="3 4" key="1">
    <citation type="journal article" date="2018" name="Plant J.">
        <title>Genome sequences of Chlorella sorokiniana UTEX 1602 and Micractinium conductrix SAG 241.80: implications to maltose excretion by a green alga.</title>
        <authorList>
            <person name="Arriola M.B."/>
            <person name="Velmurugan N."/>
            <person name="Zhang Y."/>
            <person name="Plunkett M.H."/>
            <person name="Hondzo H."/>
            <person name="Barney B.M."/>
        </authorList>
    </citation>
    <scope>NUCLEOTIDE SEQUENCE [LARGE SCALE GENOMIC DNA]</scope>
    <source>
        <strain evidence="3 4">SAG 241.80</strain>
    </source>
</reference>
<dbReference type="EMBL" id="LHPF02000012">
    <property type="protein sequence ID" value="PSC71860.1"/>
    <property type="molecule type" value="Genomic_DNA"/>
</dbReference>
<feature type="signal peptide" evidence="2">
    <location>
        <begin position="1"/>
        <end position="22"/>
    </location>
</feature>
<dbReference type="SUPFAM" id="SSF52058">
    <property type="entry name" value="L domain-like"/>
    <property type="match status" value="1"/>
</dbReference>
<keyword evidence="2" id="KW-0732">Signal</keyword>
<keyword evidence="4" id="KW-1185">Reference proteome</keyword>
<dbReference type="OrthoDB" id="520108at2759"/>
<comment type="caution">
    <text evidence="3">The sequence shown here is derived from an EMBL/GenBank/DDBJ whole genome shotgun (WGS) entry which is preliminary data.</text>
</comment>
<organism evidence="3 4">
    <name type="scientific">Micractinium conductrix</name>
    <dbReference type="NCBI Taxonomy" id="554055"/>
    <lineage>
        <taxon>Eukaryota</taxon>
        <taxon>Viridiplantae</taxon>
        <taxon>Chlorophyta</taxon>
        <taxon>core chlorophytes</taxon>
        <taxon>Trebouxiophyceae</taxon>
        <taxon>Chlorellales</taxon>
        <taxon>Chlorellaceae</taxon>
        <taxon>Chlorella clade</taxon>
        <taxon>Micractinium</taxon>
    </lineage>
</organism>
<evidence type="ECO:0000313" key="3">
    <source>
        <dbReference type="EMBL" id="PSC71860.1"/>
    </source>
</evidence>
<evidence type="ECO:0000256" key="1">
    <source>
        <dbReference type="ARBA" id="ARBA00004430"/>
    </source>
</evidence>
<feature type="chain" id="PRO_5015198898" evidence="2">
    <location>
        <begin position="23"/>
        <end position="275"/>
    </location>
</feature>
<dbReference type="AlphaFoldDB" id="A0A2P6VCN8"/>
<dbReference type="Gene3D" id="3.80.10.10">
    <property type="entry name" value="Ribonuclease Inhibitor"/>
    <property type="match status" value="1"/>
</dbReference>
<sequence>MPHWCTPAQHVQLAAAAAGCLAACGAGGQLEELRLSSLGTTMPLGSLAALTRLRRLHAVCDTLSFTAELSPLTDVQYMQMHGDPRFEAPARLPSSLTCLQLSDTRSDAMPEQLTLLPGLQRLSLSAGNYSAASMAPLSRLTALTHLVLDLDVGSLPTASLASLTRLRFLRTNWRPDPPARHLLDAALQALQRLTCLSLASGGIPPAVGGLPLLQCFFWQPEEDDEEEQAGQPPALPRTHSLHSLRCLGLPWRSAAASVPALAAMPALQELSQVCF</sequence>
<evidence type="ECO:0000313" key="4">
    <source>
        <dbReference type="Proteomes" id="UP000239649"/>
    </source>
</evidence>
<dbReference type="GO" id="GO:0005930">
    <property type="term" value="C:axoneme"/>
    <property type="evidence" value="ECO:0007669"/>
    <property type="project" value="UniProtKB-SubCell"/>
</dbReference>
<proteinExistence type="predicted"/>
<protein>
    <submittedName>
        <fullName evidence="3">LRR protein</fullName>
    </submittedName>
</protein>
<dbReference type="Proteomes" id="UP000239649">
    <property type="component" value="Unassembled WGS sequence"/>
</dbReference>
<comment type="subcellular location">
    <subcellularLocation>
        <location evidence="1">Cytoplasm</location>
        <location evidence="1">Cytoskeleton</location>
        <location evidence="1">Cilium axoneme</location>
    </subcellularLocation>
</comment>
<accession>A0A2P6VCN8</accession>
<name>A0A2P6VCN8_9CHLO</name>
<gene>
    <name evidence="3" type="ORF">C2E20_4745</name>
</gene>
<evidence type="ECO:0000256" key="2">
    <source>
        <dbReference type="SAM" id="SignalP"/>
    </source>
</evidence>
<dbReference type="STRING" id="554055.A0A2P6VCN8"/>